<evidence type="ECO:0000313" key="1">
    <source>
        <dbReference type="EMBL" id="KKN78858.1"/>
    </source>
</evidence>
<gene>
    <name evidence="1" type="ORF">LCGC14_0346300</name>
</gene>
<reference evidence="1" key="1">
    <citation type="journal article" date="2015" name="Nature">
        <title>Complex archaea that bridge the gap between prokaryotes and eukaryotes.</title>
        <authorList>
            <person name="Spang A."/>
            <person name="Saw J.H."/>
            <person name="Jorgensen S.L."/>
            <person name="Zaremba-Niedzwiedzka K."/>
            <person name="Martijn J."/>
            <person name="Lind A.E."/>
            <person name="van Eijk R."/>
            <person name="Schleper C."/>
            <person name="Guy L."/>
            <person name="Ettema T.J."/>
        </authorList>
    </citation>
    <scope>NUCLEOTIDE SEQUENCE</scope>
</reference>
<name>A0A0F9WK64_9ZZZZ</name>
<dbReference type="AlphaFoldDB" id="A0A0F9WK64"/>
<evidence type="ECO:0008006" key="2">
    <source>
        <dbReference type="Google" id="ProtNLM"/>
    </source>
</evidence>
<accession>A0A0F9WK64</accession>
<dbReference type="EMBL" id="LAZR01000256">
    <property type="protein sequence ID" value="KKN78858.1"/>
    <property type="molecule type" value="Genomic_DNA"/>
</dbReference>
<comment type="caution">
    <text evidence="1">The sequence shown here is derived from an EMBL/GenBank/DDBJ whole genome shotgun (WGS) entry which is preliminary data.</text>
</comment>
<proteinExistence type="predicted"/>
<sequence>MKQDFPGMIGLRHALERDMRESDLLLLRSRGVLSKPWRMLCVACGKRYRSDPVPKCCINKLKCPECIGE</sequence>
<organism evidence="1">
    <name type="scientific">marine sediment metagenome</name>
    <dbReference type="NCBI Taxonomy" id="412755"/>
    <lineage>
        <taxon>unclassified sequences</taxon>
        <taxon>metagenomes</taxon>
        <taxon>ecological metagenomes</taxon>
    </lineage>
</organism>
<protein>
    <recommendedName>
        <fullName evidence="2">Transcriptional regulator</fullName>
    </recommendedName>
</protein>